<dbReference type="Proteomes" id="UP000232323">
    <property type="component" value="Unassembled WGS sequence"/>
</dbReference>
<dbReference type="STRING" id="1157962.A0A250XSM1"/>
<dbReference type="AlphaFoldDB" id="A0A250XSM1"/>
<sequence length="345" mass="38281">MKFKMGSALMITRITLSITIVACGVGTWILMRMKTKCRSSWFKDVKPSVEKDEQNTDNTLLFKDSVQNCSACKELKVVYERMDSEFRGKGLNLDAIKAIQPWFHGLDGSNTPWPKMYKDFPEPLPEDAVRILVIPLHGSPSLAAAAAAVTREIMQVLPSRAKVFLNARTHYHCTLFHTSHPTDTRPDPFAPDGGLTPDQASSTPGKRPGPTQGILSHELESLSKLVSSCHRPTLVVDRVLLAASGTLLITWVDPSGVVSELRRQLRGTFQGACTKQANIIHTSLLRIVSADQLSDETVKSVGDVCDKWTERLQGKLLIPQQCWWVHEQEFSTISGEKVHLPLKSS</sequence>
<keyword evidence="2" id="KW-0472">Membrane</keyword>
<accession>A0A250XSM1</accession>
<dbReference type="PANTHER" id="PTHR37204:SF1">
    <property type="entry name" value="TRANSMEMBRANE PROTEIN"/>
    <property type="match status" value="1"/>
</dbReference>
<evidence type="ECO:0000256" key="1">
    <source>
        <dbReference type="SAM" id="MobiDB-lite"/>
    </source>
</evidence>
<feature type="transmembrane region" description="Helical" evidence="2">
    <location>
        <begin position="6"/>
        <end position="30"/>
    </location>
</feature>
<dbReference type="OrthoDB" id="119121at2759"/>
<protein>
    <submittedName>
        <fullName evidence="3">Uncharacterized protein</fullName>
    </submittedName>
</protein>
<name>A0A250XSM1_9CHLO</name>
<feature type="region of interest" description="Disordered" evidence="1">
    <location>
        <begin position="179"/>
        <end position="212"/>
    </location>
</feature>
<reference evidence="3 4" key="1">
    <citation type="submission" date="2017-08" db="EMBL/GenBank/DDBJ databases">
        <title>Acidophilic green algal genome provides insights into adaptation to an acidic environment.</title>
        <authorList>
            <person name="Hirooka S."/>
            <person name="Hirose Y."/>
            <person name="Kanesaki Y."/>
            <person name="Higuchi S."/>
            <person name="Fujiwara T."/>
            <person name="Onuma R."/>
            <person name="Era A."/>
            <person name="Ohbayashi R."/>
            <person name="Uzuka A."/>
            <person name="Nozaki H."/>
            <person name="Yoshikawa H."/>
            <person name="Miyagishima S.Y."/>
        </authorList>
    </citation>
    <scope>NUCLEOTIDE SEQUENCE [LARGE SCALE GENOMIC DNA]</scope>
    <source>
        <strain evidence="3 4">NIES-2499</strain>
    </source>
</reference>
<dbReference type="EMBL" id="BEGY01000221">
    <property type="protein sequence ID" value="GAX86058.1"/>
    <property type="molecule type" value="Genomic_DNA"/>
</dbReference>
<organism evidence="3 4">
    <name type="scientific">Chlamydomonas eustigma</name>
    <dbReference type="NCBI Taxonomy" id="1157962"/>
    <lineage>
        <taxon>Eukaryota</taxon>
        <taxon>Viridiplantae</taxon>
        <taxon>Chlorophyta</taxon>
        <taxon>core chlorophytes</taxon>
        <taxon>Chlorophyceae</taxon>
        <taxon>CS clade</taxon>
        <taxon>Chlamydomonadales</taxon>
        <taxon>Chlamydomonadaceae</taxon>
        <taxon>Chlamydomonas</taxon>
    </lineage>
</organism>
<evidence type="ECO:0000313" key="3">
    <source>
        <dbReference type="EMBL" id="GAX86058.1"/>
    </source>
</evidence>
<proteinExistence type="predicted"/>
<keyword evidence="2" id="KW-1133">Transmembrane helix</keyword>
<keyword evidence="4" id="KW-1185">Reference proteome</keyword>
<dbReference type="PANTHER" id="PTHR37204">
    <property type="entry name" value="TRANSMEMBRANE PROTEIN"/>
    <property type="match status" value="1"/>
</dbReference>
<comment type="caution">
    <text evidence="3">The sequence shown here is derived from an EMBL/GenBank/DDBJ whole genome shotgun (WGS) entry which is preliminary data.</text>
</comment>
<evidence type="ECO:0000313" key="4">
    <source>
        <dbReference type="Proteomes" id="UP000232323"/>
    </source>
</evidence>
<gene>
    <name evidence="3" type="ORF">CEUSTIGMA_g13473.t1</name>
</gene>
<keyword evidence="2" id="KW-0812">Transmembrane</keyword>
<evidence type="ECO:0000256" key="2">
    <source>
        <dbReference type="SAM" id="Phobius"/>
    </source>
</evidence>